<dbReference type="AlphaFoldDB" id="A0A0D0DI75"/>
<proteinExistence type="predicted"/>
<name>A0A0D0DI75_9AGAM</name>
<reference evidence="2 3" key="1">
    <citation type="submission" date="2014-04" db="EMBL/GenBank/DDBJ databases">
        <authorList>
            <consortium name="DOE Joint Genome Institute"/>
            <person name="Kuo A."/>
            <person name="Kohler A."/>
            <person name="Jargeat P."/>
            <person name="Nagy L.G."/>
            <person name="Floudas D."/>
            <person name="Copeland A."/>
            <person name="Barry K.W."/>
            <person name="Cichocki N."/>
            <person name="Veneault-Fourrey C."/>
            <person name="LaButti K."/>
            <person name="Lindquist E.A."/>
            <person name="Lipzen A."/>
            <person name="Lundell T."/>
            <person name="Morin E."/>
            <person name="Murat C."/>
            <person name="Sun H."/>
            <person name="Tunlid A."/>
            <person name="Henrissat B."/>
            <person name="Grigoriev I.V."/>
            <person name="Hibbett D.S."/>
            <person name="Martin F."/>
            <person name="Nordberg H.P."/>
            <person name="Cantor M.N."/>
            <person name="Hua S.X."/>
        </authorList>
    </citation>
    <scope>NUCLEOTIDE SEQUENCE [LARGE SCALE GENOMIC DNA]</scope>
    <source>
        <strain evidence="2 3">Ve08.2h10</strain>
    </source>
</reference>
<gene>
    <name evidence="2" type="ORF">PAXRUDRAFT_156528</name>
</gene>
<organism evidence="2 3">
    <name type="scientific">Paxillus rubicundulus Ve08.2h10</name>
    <dbReference type="NCBI Taxonomy" id="930991"/>
    <lineage>
        <taxon>Eukaryota</taxon>
        <taxon>Fungi</taxon>
        <taxon>Dikarya</taxon>
        <taxon>Basidiomycota</taxon>
        <taxon>Agaricomycotina</taxon>
        <taxon>Agaricomycetes</taxon>
        <taxon>Agaricomycetidae</taxon>
        <taxon>Boletales</taxon>
        <taxon>Paxilineae</taxon>
        <taxon>Paxillaceae</taxon>
        <taxon>Paxillus</taxon>
    </lineage>
</organism>
<protein>
    <submittedName>
        <fullName evidence="2">Unplaced genomic scaffold scaffold_1014, whole genome shotgun sequence</fullName>
    </submittedName>
</protein>
<dbReference type="EMBL" id="KN825836">
    <property type="protein sequence ID" value="KIK81234.1"/>
    <property type="molecule type" value="Genomic_DNA"/>
</dbReference>
<accession>A0A0D0DI75</accession>
<dbReference type="InParanoid" id="A0A0D0DI75"/>
<dbReference type="OrthoDB" id="2710340at2759"/>
<evidence type="ECO:0000256" key="1">
    <source>
        <dbReference type="SAM" id="MobiDB-lite"/>
    </source>
</evidence>
<dbReference type="Proteomes" id="UP000054538">
    <property type="component" value="Unassembled WGS sequence"/>
</dbReference>
<evidence type="ECO:0000313" key="2">
    <source>
        <dbReference type="EMBL" id="KIK81234.1"/>
    </source>
</evidence>
<feature type="region of interest" description="Disordered" evidence="1">
    <location>
        <begin position="60"/>
        <end position="83"/>
    </location>
</feature>
<reference evidence="3" key="2">
    <citation type="submission" date="2015-01" db="EMBL/GenBank/DDBJ databases">
        <title>Evolutionary Origins and Diversification of the Mycorrhizal Mutualists.</title>
        <authorList>
            <consortium name="DOE Joint Genome Institute"/>
            <consortium name="Mycorrhizal Genomics Consortium"/>
            <person name="Kohler A."/>
            <person name="Kuo A."/>
            <person name="Nagy L.G."/>
            <person name="Floudas D."/>
            <person name="Copeland A."/>
            <person name="Barry K.W."/>
            <person name="Cichocki N."/>
            <person name="Veneault-Fourrey C."/>
            <person name="LaButti K."/>
            <person name="Lindquist E.A."/>
            <person name="Lipzen A."/>
            <person name="Lundell T."/>
            <person name="Morin E."/>
            <person name="Murat C."/>
            <person name="Riley R."/>
            <person name="Ohm R."/>
            <person name="Sun H."/>
            <person name="Tunlid A."/>
            <person name="Henrissat B."/>
            <person name="Grigoriev I.V."/>
            <person name="Hibbett D.S."/>
            <person name="Martin F."/>
        </authorList>
    </citation>
    <scope>NUCLEOTIDE SEQUENCE [LARGE SCALE GENOMIC DNA]</scope>
    <source>
        <strain evidence="3">Ve08.2h10</strain>
    </source>
</reference>
<feature type="non-terminal residue" evidence="2">
    <location>
        <position position="1"/>
    </location>
</feature>
<dbReference type="HOGENOM" id="CLU_2224063_0_0_1"/>
<keyword evidence="3" id="KW-1185">Reference proteome</keyword>
<evidence type="ECO:0000313" key="3">
    <source>
        <dbReference type="Proteomes" id="UP000054538"/>
    </source>
</evidence>
<sequence>QQPHRSVMLPPNAPPALMIGIFIFFHNNHPPVPVDQFLGLPHNLIECHECCAWRAALAPHPQPPPMQHPQPVPVPPLQPPIQPCPQLPAGHMGPEGVWHGDFFYEGAAQHQPNWYVTKTIIGQ</sequence>